<dbReference type="InterPro" id="IPR010730">
    <property type="entry name" value="HET"/>
</dbReference>
<proteinExistence type="predicted"/>
<name>A0A9P9JNX1_FUSSL</name>
<evidence type="ECO:0000313" key="3">
    <source>
        <dbReference type="Proteomes" id="UP000736672"/>
    </source>
</evidence>
<sequence length="668" mass="75613">MAESSNSKELPPNIYKPLDKDTQEIRLFEILPSEDINAAVEIRLFRRRLGDMSGQFMPFSYVWGDPTDTKPIKVNGMSTAVTRNLADFLKQTRASLLDILTKGSWDKPAIFWADAICINQQDMEERNHQVQLLKPIYSSAPLALAWLGHFSDAHLAVSLAESLGPSYDLEPDKGWQGLNYRSWMIENMHLWASSSQRDGYWDAYRSLVRSPYWARTWTLQEMVLPAHVLFMCGSSLVKWRSIMAVQQLLSALLSMACNPSHPTAEAHRDLYRAMGPFHNTLDDSIREINEMRWKMASTSDNPNLNLVPRLVEHRATDPRDKVYGLLGIMETRLEADYVKDTPQVYKEFVSTWINEIKDLNFLLYSQEHDRIARQNQTPLPSWAPDWEGLSMGEGPPRNNRNFGLFMAESFANYDASERLPTSNAHLCDGLTNLAAAGVVPSDMSDTDFALGVLQLVIKCTSCFDSHLGPRIHIFQALFRTIFHYEYTYRIFQNAYGGPQRSVALGFLVCILASATNSVRLDWPRIAATYLWQLGIPLGQDFSRAWREEIFKGYSAESGMMDCEGTVVALERTWENVRGEVEGLISFMRVYLGPSLKFVTNNGYLGISTAAQVGDMVVVLVGCKAPVLLRRRGSHYKHVGPCLVMGLMEGEAGQMVDRGEVKIETFEIR</sequence>
<feature type="domain" description="Heterokaryon incompatibility" evidence="1">
    <location>
        <begin position="59"/>
        <end position="221"/>
    </location>
</feature>
<dbReference type="InterPro" id="IPR052895">
    <property type="entry name" value="HetReg/Transcr_Mod"/>
</dbReference>
<dbReference type="Proteomes" id="UP000736672">
    <property type="component" value="Unassembled WGS sequence"/>
</dbReference>
<evidence type="ECO:0000313" key="2">
    <source>
        <dbReference type="EMBL" id="KAH7232092.1"/>
    </source>
</evidence>
<gene>
    <name evidence="2" type="ORF">B0J15DRAFT_574437</name>
</gene>
<evidence type="ECO:0000259" key="1">
    <source>
        <dbReference type="Pfam" id="PF06985"/>
    </source>
</evidence>
<dbReference type="OrthoDB" id="5386682at2759"/>
<dbReference type="AlphaFoldDB" id="A0A9P9JNX1"/>
<dbReference type="PANTHER" id="PTHR24148:SF64">
    <property type="entry name" value="HETEROKARYON INCOMPATIBILITY DOMAIN-CONTAINING PROTEIN"/>
    <property type="match status" value="1"/>
</dbReference>
<organism evidence="2 3">
    <name type="scientific">Fusarium solani</name>
    <name type="common">Filamentous fungus</name>
    <dbReference type="NCBI Taxonomy" id="169388"/>
    <lineage>
        <taxon>Eukaryota</taxon>
        <taxon>Fungi</taxon>
        <taxon>Dikarya</taxon>
        <taxon>Ascomycota</taxon>
        <taxon>Pezizomycotina</taxon>
        <taxon>Sordariomycetes</taxon>
        <taxon>Hypocreomycetidae</taxon>
        <taxon>Hypocreales</taxon>
        <taxon>Nectriaceae</taxon>
        <taxon>Fusarium</taxon>
        <taxon>Fusarium solani species complex</taxon>
    </lineage>
</organism>
<protein>
    <submittedName>
        <fullName evidence="2">Heterokaryon incompatibility protein-domain-containing protein</fullName>
    </submittedName>
</protein>
<comment type="caution">
    <text evidence="2">The sequence shown here is derived from an EMBL/GenBank/DDBJ whole genome shotgun (WGS) entry which is preliminary data.</text>
</comment>
<dbReference type="EMBL" id="JAGTJS010000030">
    <property type="protein sequence ID" value="KAH7232092.1"/>
    <property type="molecule type" value="Genomic_DNA"/>
</dbReference>
<reference evidence="2" key="1">
    <citation type="journal article" date="2021" name="Nat. Commun.">
        <title>Genetic determinants of endophytism in the Arabidopsis root mycobiome.</title>
        <authorList>
            <person name="Mesny F."/>
            <person name="Miyauchi S."/>
            <person name="Thiergart T."/>
            <person name="Pickel B."/>
            <person name="Atanasova L."/>
            <person name="Karlsson M."/>
            <person name="Huettel B."/>
            <person name="Barry K.W."/>
            <person name="Haridas S."/>
            <person name="Chen C."/>
            <person name="Bauer D."/>
            <person name="Andreopoulos W."/>
            <person name="Pangilinan J."/>
            <person name="LaButti K."/>
            <person name="Riley R."/>
            <person name="Lipzen A."/>
            <person name="Clum A."/>
            <person name="Drula E."/>
            <person name="Henrissat B."/>
            <person name="Kohler A."/>
            <person name="Grigoriev I.V."/>
            <person name="Martin F.M."/>
            <person name="Hacquard S."/>
        </authorList>
    </citation>
    <scope>NUCLEOTIDE SEQUENCE</scope>
    <source>
        <strain evidence="2">FSSC 5 MPI-SDFR-AT-0091</strain>
    </source>
</reference>
<dbReference type="Pfam" id="PF06985">
    <property type="entry name" value="HET"/>
    <property type="match status" value="1"/>
</dbReference>
<keyword evidence="3" id="KW-1185">Reference proteome</keyword>
<dbReference type="PANTHER" id="PTHR24148">
    <property type="entry name" value="ANKYRIN REPEAT DOMAIN-CONTAINING PROTEIN 39 HOMOLOG-RELATED"/>
    <property type="match status" value="1"/>
</dbReference>
<accession>A0A9P9JNX1</accession>